<reference evidence="7 8" key="1">
    <citation type="journal article" date="1998" name="Science">
        <title>Genome sequence of the nematode C. elegans: a platform for investigating biology.</title>
        <authorList>
            <consortium name="The C. elegans sequencing consortium"/>
            <person name="Sulson J.E."/>
            <person name="Waterston R."/>
        </authorList>
    </citation>
    <scope>NUCLEOTIDE SEQUENCE [LARGE SCALE GENOMIC DNA]</scope>
    <source>
        <strain evidence="7 8">Bristol N2</strain>
    </source>
</reference>
<dbReference type="EMBL" id="BX284601">
    <property type="protein sequence ID" value="CAE53733.1"/>
    <property type="molecule type" value="Genomic_DNA"/>
</dbReference>
<evidence type="ECO:0000256" key="2">
    <source>
        <dbReference type="ARBA" id="ARBA00009034"/>
    </source>
</evidence>
<organism evidence="7 8">
    <name type="scientific">Caenorhabditis elegans</name>
    <dbReference type="NCBI Taxonomy" id="6239"/>
    <lineage>
        <taxon>Eukaryota</taxon>
        <taxon>Metazoa</taxon>
        <taxon>Ecdysozoa</taxon>
        <taxon>Nematoda</taxon>
        <taxon>Chromadorea</taxon>
        <taxon>Rhabditida</taxon>
        <taxon>Rhabditina</taxon>
        <taxon>Rhabditomorpha</taxon>
        <taxon>Rhabditoidea</taxon>
        <taxon>Rhabditidae</taxon>
        <taxon>Peloderinae</taxon>
        <taxon>Caenorhabditis</taxon>
    </lineage>
</organism>
<sequence>MLFKIIILFFLLLQLSEAKPEAQRRCGRYLIRFLGELCNGPCSGVSSVDIATIACATAVPIEDLKNMCCPNL</sequence>
<feature type="signal peptide" evidence="6">
    <location>
        <begin position="1"/>
        <end position="18"/>
    </location>
</feature>
<dbReference type="InterPro" id="IPR052335">
    <property type="entry name" value="Insulin-like_regulatory"/>
</dbReference>
<keyword evidence="5" id="KW-1015">Disulfide bond</keyword>
<gene>
    <name evidence="7 9" type="primary">ins-25</name>
    <name evidence="7" type="ORF">CELE_ZC334.8</name>
    <name evidence="9" type="ORF">ZC334.8</name>
</gene>
<feature type="chain" id="PRO_5004288006" evidence="6">
    <location>
        <begin position="19"/>
        <end position="72"/>
    </location>
</feature>
<dbReference type="GO" id="GO:0005179">
    <property type="term" value="F:hormone activity"/>
    <property type="evidence" value="ECO:0007669"/>
    <property type="project" value="InterPro"/>
</dbReference>
<dbReference type="InParanoid" id="Q7JKN0"/>
<dbReference type="RefSeq" id="NP_001021849.1">
    <property type="nucleotide sequence ID" value="NM_001026678.2"/>
</dbReference>
<proteinExistence type="inferred from homology"/>
<evidence type="ECO:0000256" key="3">
    <source>
        <dbReference type="ARBA" id="ARBA00022525"/>
    </source>
</evidence>
<dbReference type="AlphaFoldDB" id="Q7JKN0"/>
<dbReference type="SUPFAM" id="SSF56994">
    <property type="entry name" value="Insulin-like"/>
    <property type="match status" value="1"/>
</dbReference>
<dbReference type="PaxDb" id="6239-ZC334.8"/>
<dbReference type="InterPro" id="IPR003235">
    <property type="entry name" value="Nem_insulin-like_b-type"/>
</dbReference>
<keyword evidence="8" id="KW-1185">Reference proteome</keyword>
<dbReference type="PANTHER" id="PTHR33893:SF9">
    <property type="entry name" value="INSULIN RELATED-RELATED"/>
    <property type="match status" value="1"/>
</dbReference>
<dbReference type="Pfam" id="PF03488">
    <property type="entry name" value="Ins_beta"/>
    <property type="match status" value="1"/>
</dbReference>
<dbReference type="GeneID" id="3565916"/>
<dbReference type="Bgee" id="WBGene00002108">
    <property type="expression patterns" value="Expressed in larva and 2 other cell types or tissues"/>
</dbReference>
<protein>
    <submittedName>
        <fullName evidence="7">INSulin related</fullName>
    </submittedName>
</protein>
<dbReference type="AGR" id="WB:WBGene00002108"/>
<dbReference type="KEGG" id="cel:CELE_ZC334.8"/>
<name>Q7JKN0_CAEEL</name>
<dbReference type="STRING" id="6239.ZC334.8.1"/>
<dbReference type="Proteomes" id="UP000001940">
    <property type="component" value="Chromosome I"/>
</dbReference>
<keyword evidence="3" id="KW-0964">Secreted</keyword>
<evidence type="ECO:0000256" key="1">
    <source>
        <dbReference type="ARBA" id="ARBA00004613"/>
    </source>
</evidence>
<dbReference type="PhylomeDB" id="Q7JKN0"/>
<dbReference type="CTD" id="3565916"/>
<evidence type="ECO:0000256" key="5">
    <source>
        <dbReference type="ARBA" id="ARBA00023157"/>
    </source>
</evidence>
<evidence type="ECO:0000313" key="8">
    <source>
        <dbReference type="Proteomes" id="UP000001940"/>
    </source>
</evidence>
<accession>Q7JKN0</accession>
<evidence type="ECO:0000256" key="6">
    <source>
        <dbReference type="SAM" id="SignalP"/>
    </source>
</evidence>
<comment type="subcellular location">
    <subcellularLocation>
        <location evidence="1">Secreted</location>
    </subcellularLocation>
</comment>
<dbReference type="InterPro" id="IPR036438">
    <property type="entry name" value="Insulin-like_sf"/>
</dbReference>
<evidence type="ECO:0000313" key="7">
    <source>
        <dbReference type="EMBL" id="CAE53733.1"/>
    </source>
</evidence>
<dbReference type="WormBase" id="ZC334.8">
    <property type="protein sequence ID" value="CE36063"/>
    <property type="gene ID" value="WBGene00002108"/>
    <property type="gene designation" value="ins-25"/>
</dbReference>
<dbReference type="GO" id="GO:0005576">
    <property type="term" value="C:extracellular region"/>
    <property type="evidence" value="ECO:0007669"/>
    <property type="project" value="UniProtKB-SubCell"/>
</dbReference>
<keyword evidence="4 6" id="KW-0732">Signal</keyword>
<dbReference type="UCSC" id="ZC334.8">
    <property type="organism name" value="c. elegans"/>
</dbReference>
<dbReference type="FunCoup" id="Q7JKN0">
    <property type="interactions" value="171"/>
</dbReference>
<comment type="similarity">
    <text evidence="2">Belongs to the insulin family.</text>
</comment>
<dbReference type="PANTHER" id="PTHR33893">
    <property type="entry name" value="INSULIN RELATED-RELATED-RELATED"/>
    <property type="match status" value="1"/>
</dbReference>
<dbReference type="HOGENOM" id="CLU_199259_0_0_1"/>
<evidence type="ECO:0000256" key="4">
    <source>
        <dbReference type="ARBA" id="ARBA00022729"/>
    </source>
</evidence>
<dbReference type="SMR" id="Q7JKN0"/>
<dbReference type="Gene3D" id="1.10.100.10">
    <property type="entry name" value="Insulin-like"/>
    <property type="match status" value="1"/>
</dbReference>
<evidence type="ECO:0000313" key="9">
    <source>
        <dbReference type="WormBase" id="ZC334.8"/>
    </source>
</evidence>